<gene>
    <name evidence="8" type="ORF">AL072_00780</name>
</gene>
<sequence length="549" mass="57214">MSILPLSFVVALLVVGGVAIAGLSIVDRANQEVLTTAEALSNHQLGDMMHDALRADVLAALLSGPASTAGEREALTKDTADHAATFRKALDANRRLSLPPAIADGLTGLRGALEDYVQASERLAGLALRDPVQARAGMTRFMDLFHDLEERNEALSDLILGENRARNERSTMIAVYAYALIGTVTVLAVLGSIVLAAVIARSIVRPLDQAAQGIAAIGQGRRNLSLHHPVDDVIGRVIGAVMLMQRQAADLDRSTAEEAVRRDAELRKFAALSEATDRFTRQTEAIVRSLGTTGVQLQSTAATMSDGAARASREIGDLRDHAETAARTVRDAAAAADGLGTMIGEVGHHSGQATRMTADAVSRTDAAARNIHDLSVASQRIGEVVSLINSIASQTNLLALNATIEAARAGEAGRGFAVVANEVKNLAGQTAQATDDIQAQIANIQAIVDQTVRGMDGVSSTVEAVRGSGAAIADAVGRQSDAANGILQAMNDGAGAVTAMTGMLGDVHRTISETDRAAADLAAAAAELRRETERLQGEVASYTGTVRKA</sequence>
<dbReference type="KEGG" id="ati:AL072_00780"/>
<dbReference type="GO" id="GO:0007165">
    <property type="term" value="P:signal transduction"/>
    <property type="evidence" value="ECO:0007669"/>
    <property type="project" value="UniProtKB-KW"/>
</dbReference>
<dbReference type="PROSITE" id="PS50111">
    <property type="entry name" value="CHEMOTAXIS_TRANSDUC_2"/>
    <property type="match status" value="1"/>
</dbReference>
<evidence type="ECO:0000256" key="5">
    <source>
        <dbReference type="SAM" id="Phobius"/>
    </source>
</evidence>
<feature type="transmembrane region" description="Helical" evidence="5">
    <location>
        <begin position="6"/>
        <end position="26"/>
    </location>
</feature>
<reference evidence="8 9" key="2">
    <citation type="journal article" date="2016" name="Genome Announc.">
        <title>Complete Genome Sequence of a Strain of Azospirillum thiophilum Isolated from a Sulfide Spring.</title>
        <authorList>
            <person name="Fomenkov A."/>
            <person name="Vincze T."/>
            <person name="Grabovich M."/>
            <person name="Anton B.P."/>
            <person name="Dubinina G."/>
            <person name="Orlova M."/>
            <person name="Belousova E."/>
            <person name="Roberts R.J."/>
        </authorList>
    </citation>
    <scope>NUCLEOTIDE SEQUENCE [LARGE SCALE GENOMIC DNA]</scope>
    <source>
        <strain evidence="8 9">BV-S</strain>
    </source>
</reference>
<dbReference type="Gene3D" id="1.10.287.950">
    <property type="entry name" value="Methyl-accepting chemotaxis protein"/>
    <property type="match status" value="1"/>
</dbReference>
<protein>
    <recommendedName>
        <fullName evidence="10">Chemotaxis protein</fullName>
    </recommendedName>
</protein>
<keyword evidence="1 3" id="KW-0807">Transducer</keyword>
<dbReference type="AlphaFoldDB" id="A0AAC9EWW4"/>
<keyword evidence="4" id="KW-0175">Coiled coil</keyword>
<dbReference type="GO" id="GO:0016020">
    <property type="term" value="C:membrane"/>
    <property type="evidence" value="ECO:0007669"/>
    <property type="project" value="InterPro"/>
</dbReference>
<dbReference type="Pfam" id="PF00015">
    <property type="entry name" value="MCPsignal"/>
    <property type="match status" value="1"/>
</dbReference>
<evidence type="ECO:0008006" key="10">
    <source>
        <dbReference type="Google" id="ProtNLM"/>
    </source>
</evidence>
<evidence type="ECO:0000256" key="4">
    <source>
        <dbReference type="SAM" id="Coils"/>
    </source>
</evidence>
<keyword evidence="5" id="KW-0472">Membrane</keyword>
<dbReference type="PANTHER" id="PTHR32089">
    <property type="entry name" value="METHYL-ACCEPTING CHEMOTAXIS PROTEIN MCPB"/>
    <property type="match status" value="1"/>
</dbReference>
<keyword evidence="9" id="KW-1185">Reference proteome</keyword>
<proteinExistence type="inferred from homology"/>
<evidence type="ECO:0000259" key="6">
    <source>
        <dbReference type="PROSITE" id="PS50111"/>
    </source>
</evidence>
<dbReference type="SMART" id="SM00283">
    <property type="entry name" value="MA"/>
    <property type="match status" value="1"/>
</dbReference>
<feature type="coiled-coil region" evidence="4">
    <location>
        <begin position="511"/>
        <end position="545"/>
    </location>
</feature>
<accession>A0AAC9EWW4</accession>
<dbReference type="SUPFAM" id="SSF58104">
    <property type="entry name" value="Methyl-accepting chemotaxis protein (MCP) signaling domain"/>
    <property type="match status" value="1"/>
</dbReference>
<name>A0AAC9EWW4_9PROT</name>
<evidence type="ECO:0000313" key="8">
    <source>
        <dbReference type="EMBL" id="ALG69699.1"/>
    </source>
</evidence>
<evidence type="ECO:0000313" key="9">
    <source>
        <dbReference type="Proteomes" id="UP000069935"/>
    </source>
</evidence>
<dbReference type="EMBL" id="CP012401">
    <property type="protein sequence ID" value="ALG69699.1"/>
    <property type="molecule type" value="Genomic_DNA"/>
</dbReference>
<keyword evidence="5" id="KW-0812">Transmembrane</keyword>
<dbReference type="Gene3D" id="6.10.340.10">
    <property type="match status" value="1"/>
</dbReference>
<reference evidence="9" key="1">
    <citation type="submission" date="2015-08" db="EMBL/GenBank/DDBJ databases">
        <title>Complete Genome Sequence of Azospirillum thiophilum BV-S.</title>
        <authorList>
            <person name="Fomenkov A."/>
            <person name="Vincze T."/>
            <person name="Grabovich M."/>
            <person name="Dubinina G."/>
            <person name="Orlova M."/>
            <person name="Belousova E."/>
            <person name="Roberts R.J."/>
        </authorList>
    </citation>
    <scope>NUCLEOTIDE SEQUENCE [LARGE SCALE GENOMIC DNA]</scope>
    <source>
        <strain evidence="9">BV-S</strain>
    </source>
</reference>
<dbReference type="Proteomes" id="UP000069935">
    <property type="component" value="Chromosome 1"/>
</dbReference>
<evidence type="ECO:0000256" key="2">
    <source>
        <dbReference type="ARBA" id="ARBA00029447"/>
    </source>
</evidence>
<dbReference type="PANTHER" id="PTHR32089:SF112">
    <property type="entry name" value="LYSOZYME-LIKE PROTEIN-RELATED"/>
    <property type="match status" value="1"/>
</dbReference>
<feature type="domain" description="HAMP" evidence="7">
    <location>
        <begin position="201"/>
        <end position="253"/>
    </location>
</feature>
<keyword evidence="5" id="KW-1133">Transmembrane helix</keyword>
<evidence type="ECO:0000256" key="3">
    <source>
        <dbReference type="PROSITE-ProRule" id="PRU00284"/>
    </source>
</evidence>
<organism evidence="8 9">
    <name type="scientific">Azospirillum thiophilum</name>
    <dbReference type="NCBI Taxonomy" id="528244"/>
    <lineage>
        <taxon>Bacteria</taxon>
        <taxon>Pseudomonadati</taxon>
        <taxon>Pseudomonadota</taxon>
        <taxon>Alphaproteobacteria</taxon>
        <taxon>Rhodospirillales</taxon>
        <taxon>Azospirillaceae</taxon>
        <taxon>Azospirillum</taxon>
    </lineage>
</organism>
<feature type="transmembrane region" description="Helical" evidence="5">
    <location>
        <begin position="173"/>
        <end position="199"/>
    </location>
</feature>
<evidence type="ECO:0000256" key="1">
    <source>
        <dbReference type="ARBA" id="ARBA00023224"/>
    </source>
</evidence>
<feature type="domain" description="Methyl-accepting transducer" evidence="6">
    <location>
        <begin position="300"/>
        <end position="529"/>
    </location>
</feature>
<evidence type="ECO:0000259" key="7">
    <source>
        <dbReference type="PROSITE" id="PS50885"/>
    </source>
</evidence>
<dbReference type="PROSITE" id="PS50885">
    <property type="entry name" value="HAMP"/>
    <property type="match status" value="1"/>
</dbReference>
<comment type="similarity">
    <text evidence="2">Belongs to the methyl-accepting chemotaxis (MCP) protein family.</text>
</comment>
<dbReference type="InterPro" id="IPR004089">
    <property type="entry name" value="MCPsignal_dom"/>
</dbReference>
<dbReference type="InterPro" id="IPR003660">
    <property type="entry name" value="HAMP_dom"/>
</dbReference>